<dbReference type="Proteomes" id="UP000580250">
    <property type="component" value="Unassembled WGS sequence"/>
</dbReference>
<comment type="caution">
    <text evidence="2">The sequence shown here is derived from an EMBL/GenBank/DDBJ whole genome shotgun (WGS) entry which is preliminary data.</text>
</comment>
<dbReference type="AlphaFoldDB" id="A0A6V7UE71"/>
<sequence>MLSIRYTYFTVRDDKNENIISINIIELNNEGRLNFYIQLSTIESIFFLFAFIIINLLTIFAYKKKNKKYSRSC</sequence>
<evidence type="ECO:0000256" key="1">
    <source>
        <dbReference type="SAM" id="Phobius"/>
    </source>
</evidence>
<organism evidence="2 3">
    <name type="scientific">Meloidogyne enterolobii</name>
    <name type="common">Root-knot nematode worm</name>
    <name type="synonym">Meloidogyne mayaguensis</name>
    <dbReference type="NCBI Taxonomy" id="390850"/>
    <lineage>
        <taxon>Eukaryota</taxon>
        <taxon>Metazoa</taxon>
        <taxon>Ecdysozoa</taxon>
        <taxon>Nematoda</taxon>
        <taxon>Chromadorea</taxon>
        <taxon>Rhabditida</taxon>
        <taxon>Tylenchina</taxon>
        <taxon>Tylenchomorpha</taxon>
        <taxon>Tylenchoidea</taxon>
        <taxon>Meloidogynidae</taxon>
        <taxon>Meloidogyninae</taxon>
        <taxon>Meloidogyne</taxon>
    </lineage>
</organism>
<evidence type="ECO:0000313" key="3">
    <source>
        <dbReference type="Proteomes" id="UP000580250"/>
    </source>
</evidence>
<proteinExistence type="predicted"/>
<keyword evidence="1" id="KW-1133">Transmembrane helix</keyword>
<keyword evidence="1" id="KW-0472">Membrane</keyword>
<accession>A0A6V7UE71</accession>
<evidence type="ECO:0000313" key="2">
    <source>
        <dbReference type="EMBL" id="CAD2154526.1"/>
    </source>
</evidence>
<reference evidence="2 3" key="1">
    <citation type="submission" date="2020-08" db="EMBL/GenBank/DDBJ databases">
        <authorList>
            <person name="Koutsovoulos G."/>
            <person name="Danchin GJ E."/>
        </authorList>
    </citation>
    <scope>NUCLEOTIDE SEQUENCE [LARGE SCALE GENOMIC DNA]</scope>
</reference>
<feature type="transmembrane region" description="Helical" evidence="1">
    <location>
        <begin position="35"/>
        <end position="62"/>
    </location>
</feature>
<keyword evidence="1" id="KW-0812">Transmembrane</keyword>
<protein>
    <submittedName>
        <fullName evidence="2">Uncharacterized protein</fullName>
    </submittedName>
</protein>
<dbReference type="EMBL" id="CAJEWN010000056">
    <property type="protein sequence ID" value="CAD2154526.1"/>
    <property type="molecule type" value="Genomic_DNA"/>
</dbReference>
<gene>
    <name evidence="2" type="ORF">MENT_LOCUS11525</name>
</gene>
<name>A0A6V7UE71_MELEN</name>